<reference evidence="3" key="1">
    <citation type="submission" date="2016-03" db="EMBL/GenBank/DDBJ databases">
        <title>Draft genome sequence of Rosellinia necatrix.</title>
        <authorList>
            <person name="Kanematsu S."/>
        </authorList>
    </citation>
    <scope>NUCLEOTIDE SEQUENCE [LARGE SCALE GENOMIC DNA]</scope>
    <source>
        <strain evidence="3">W97</strain>
    </source>
</reference>
<dbReference type="Proteomes" id="UP000054516">
    <property type="component" value="Unassembled WGS sequence"/>
</dbReference>
<sequence length="399" mass="45988">MNGFHLIPVPPRGRRPGSRGTTASHESTNITYQPAPAAASIMAPNPEQHYRPPRKLVLCFDGTGNKFRGDDSDSNILKIFRCLDREAGDQYHYYQPGIGTYVVSTSLSHTSVGARIKSWYLKAKDSAIGSSFDQHVVGGYRFLMRFYNPGDEIYFFGFSRGAYIARFLAEMLDYIGLLSHGNEEMVVFAWKAFSQWQSRNHDDSPEGREKRHEMYRFMKGFRETFSRPVKRIRFLGLFDTVNSVPRFETAWMQRSKFPYTARSSAKVIRHCVSIDERRAKFRQDLMYQKKPQSHHHHNMLHDIREKYRARRPAVSGPVSGDGAARGRRTTLAPPEEQEFRRHSRSASRATNSTAEAHRQAPDVRSEVSQLLYDDDSDDEEQDIDEVWYVIASQTPKYLL</sequence>
<keyword evidence="4" id="KW-1185">Reference proteome</keyword>
<name>A0A1S8A780_ROSNE</name>
<proteinExistence type="predicted"/>
<dbReference type="Pfam" id="PF09994">
    <property type="entry name" value="T6SS_Tle1-like_cat"/>
    <property type="match status" value="1"/>
</dbReference>
<evidence type="ECO:0000256" key="1">
    <source>
        <dbReference type="SAM" id="MobiDB-lite"/>
    </source>
</evidence>
<dbReference type="InterPro" id="IPR018712">
    <property type="entry name" value="Tle1-like_cat"/>
</dbReference>
<dbReference type="EMBL" id="DF977459">
    <property type="protein sequence ID" value="GAW25832.1"/>
    <property type="molecule type" value="Genomic_DNA"/>
</dbReference>
<feature type="domain" description="T6SS Phospholipase effector Tle1-like catalytic" evidence="2">
    <location>
        <begin position="54"/>
        <end position="388"/>
    </location>
</feature>
<evidence type="ECO:0000313" key="3">
    <source>
        <dbReference type="EMBL" id="GAW25832.1"/>
    </source>
</evidence>
<feature type="region of interest" description="Disordered" evidence="1">
    <location>
        <begin position="1"/>
        <end position="30"/>
    </location>
</feature>
<dbReference type="STRING" id="77044.A0A1S8A780"/>
<accession>A0A1S8A780</accession>
<feature type="region of interest" description="Disordered" evidence="1">
    <location>
        <begin position="311"/>
        <end position="379"/>
    </location>
</feature>
<evidence type="ECO:0000259" key="2">
    <source>
        <dbReference type="Pfam" id="PF09994"/>
    </source>
</evidence>
<feature type="compositionally biased region" description="Basic and acidic residues" evidence="1">
    <location>
        <begin position="355"/>
        <end position="365"/>
    </location>
</feature>
<gene>
    <name evidence="3" type="ORF">SAMD00023353_1400430</name>
</gene>
<evidence type="ECO:0000313" key="4">
    <source>
        <dbReference type="Proteomes" id="UP000054516"/>
    </source>
</evidence>
<dbReference type="AlphaFoldDB" id="A0A1S8A780"/>
<protein>
    <submittedName>
        <fullName evidence="3">Putative short chain dehydrogenase reductase family protein</fullName>
    </submittedName>
</protein>
<organism evidence="3">
    <name type="scientific">Rosellinia necatrix</name>
    <name type="common">White root-rot fungus</name>
    <dbReference type="NCBI Taxonomy" id="77044"/>
    <lineage>
        <taxon>Eukaryota</taxon>
        <taxon>Fungi</taxon>
        <taxon>Dikarya</taxon>
        <taxon>Ascomycota</taxon>
        <taxon>Pezizomycotina</taxon>
        <taxon>Sordariomycetes</taxon>
        <taxon>Xylariomycetidae</taxon>
        <taxon>Xylariales</taxon>
        <taxon>Xylariaceae</taxon>
        <taxon>Rosellinia</taxon>
    </lineage>
</organism>
<feature type="compositionally biased region" description="Polar residues" evidence="1">
    <location>
        <begin position="21"/>
        <end position="30"/>
    </location>
</feature>
<dbReference type="PANTHER" id="PTHR33840">
    <property type="match status" value="1"/>
</dbReference>
<dbReference type="OrthoDB" id="3162439at2759"/>
<dbReference type="PANTHER" id="PTHR33840:SF2">
    <property type="entry name" value="TLE1 PHOSPHOLIPASE DOMAIN-CONTAINING PROTEIN"/>
    <property type="match status" value="1"/>
</dbReference>